<evidence type="ECO:0000313" key="3">
    <source>
        <dbReference type="Proteomes" id="UP000800082"/>
    </source>
</evidence>
<organism evidence="2 3">
    <name type="scientific">Didymella exigua CBS 183.55</name>
    <dbReference type="NCBI Taxonomy" id="1150837"/>
    <lineage>
        <taxon>Eukaryota</taxon>
        <taxon>Fungi</taxon>
        <taxon>Dikarya</taxon>
        <taxon>Ascomycota</taxon>
        <taxon>Pezizomycotina</taxon>
        <taxon>Dothideomycetes</taxon>
        <taxon>Pleosporomycetidae</taxon>
        <taxon>Pleosporales</taxon>
        <taxon>Pleosporineae</taxon>
        <taxon>Didymellaceae</taxon>
        <taxon>Didymella</taxon>
    </lineage>
</organism>
<reference evidence="2" key="1">
    <citation type="journal article" date="2020" name="Stud. Mycol.">
        <title>101 Dothideomycetes genomes: a test case for predicting lifestyles and emergence of pathogens.</title>
        <authorList>
            <person name="Haridas S."/>
            <person name="Albert R."/>
            <person name="Binder M."/>
            <person name="Bloem J."/>
            <person name="Labutti K."/>
            <person name="Salamov A."/>
            <person name="Andreopoulos B."/>
            <person name="Baker S."/>
            <person name="Barry K."/>
            <person name="Bills G."/>
            <person name="Bluhm B."/>
            <person name="Cannon C."/>
            <person name="Castanera R."/>
            <person name="Culley D."/>
            <person name="Daum C."/>
            <person name="Ezra D."/>
            <person name="Gonzalez J."/>
            <person name="Henrissat B."/>
            <person name="Kuo A."/>
            <person name="Liang C."/>
            <person name="Lipzen A."/>
            <person name="Lutzoni F."/>
            <person name="Magnuson J."/>
            <person name="Mondo S."/>
            <person name="Nolan M."/>
            <person name="Ohm R."/>
            <person name="Pangilinan J."/>
            <person name="Park H.-J."/>
            <person name="Ramirez L."/>
            <person name="Alfaro M."/>
            <person name="Sun H."/>
            <person name="Tritt A."/>
            <person name="Yoshinaga Y."/>
            <person name="Zwiers L.-H."/>
            <person name="Turgeon B."/>
            <person name="Goodwin S."/>
            <person name="Spatafora J."/>
            <person name="Crous P."/>
            <person name="Grigoriev I."/>
        </authorList>
    </citation>
    <scope>NUCLEOTIDE SEQUENCE</scope>
    <source>
        <strain evidence="2">CBS 183.55</strain>
    </source>
</reference>
<feature type="domain" description="F-box" evidence="1">
    <location>
        <begin position="94"/>
        <end position="141"/>
    </location>
</feature>
<name>A0A6A5S3C9_9PLEO</name>
<dbReference type="GeneID" id="54346276"/>
<dbReference type="AlphaFoldDB" id="A0A6A5S3C9"/>
<dbReference type="Pfam" id="PF12937">
    <property type="entry name" value="F-box-like"/>
    <property type="match status" value="1"/>
</dbReference>
<protein>
    <recommendedName>
        <fullName evidence="1">F-box domain-containing protein</fullName>
    </recommendedName>
</protein>
<evidence type="ECO:0000313" key="2">
    <source>
        <dbReference type="EMBL" id="KAF1932976.1"/>
    </source>
</evidence>
<dbReference type="PROSITE" id="PS50181">
    <property type="entry name" value="FBOX"/>
    <property type="match status" value="1"/>
</dbReference>
<dbReference type="Proteomes" id="UP000800082">
    <property type="component" value="Unassembled WGS sequence"/>
</dbReference>
<dbReference type="OrthoDB" id="5295250at2759"/>
<gene>
    <name evidence="2" type="ORF">M421DRAFT_254086</name>
</gene>
<dbReference type="EMBL" id="ML978958">
    <property type="protein sequence ID" value="KAF1932976.1"/>
    <property type="molecule type" value="Genomic_DNA"/>
</dbReference>
<dbReference type="Gene3D" id="1.20.1280.50">
    <property type="match status" value="1"/>
</dbReference>
<dbReference type="SUPFAM" id="SSF81383">
    <property type="entry name" value="F-box domain"/>
    <property type="match status" value="1"/>
</dbReference>
<accession>A0A6A5S3C9</accession>
<proteinExistence type="predicted"/>
<dbReference type="InterPro" id="IPR036047">
    <property type="entry name" value="F-box-like_dom_sf"/>
</dbReference>
<sequence>MQCPPAWLHNKLLTSTAANRTCCRQNLPVPLQTPPLPRKAAHLPDMASNGLAEAFARLSNSDSRLDALEALIKELTPYEWRFVQSLTSTRTFQFDIIGRLPVELVSQIFSYLDASKPWQLQHVCRAWYEQLRSLDVLKPNLESWYDGTINLQGVDLEFCRRRARSARALRSGRAQPDSSLKISSRVSLTQQFLVRDKLIWLAHGLRQVNVVNLRSMTSKVLVDPSRGQIGQLHAADDLVAFSALLRGAVFVGEIIGNGPVKNFRIHGPSQRLALTCRHRTVACAMHLEAHTRVYIWNYDTSQCRYFDINRTALQKPMSNSTRHGLLLQPYTETVILCQFFVPARFGASRTTLLHWCFTYAGECLRGLEQALEGYSDESEVAPGGLTSSLAFVPASHDGLYMLRCNDCMSNGKPALPYLQYNDKIQAFTSPRHPRLYPTDSWDGGNVVWWKDAFIEGSIGEEIVVHRGTVSVPNLDPDIACGPREHRTFKEVLVNDTYIVRPFLDACYIFCYDHTVQLPGAKGTLHGVGPWEIIENRFPTASECS</sequence>
<dbReference type="InterPro" id="IPR001810">
    <property type="entry name" value="F-box_dom"/>
</dbReference>
<keyword evidence="3" id="KW-1185">Reference proteome</keyword>
<dbReference type="RefSeq" id="XP_033453224.1">
    <property type="nucleotide sequence ID" value="XM_033588629.1"/>
</dbReference>
<evidence type="ECO:0000259" key="1">
    <source>
        <dbReference type="PROSITE" id="PS50181"/>
    </source>
</evidence>